<dbReference type="NCBIfam" id="TIGR00329">
    <property type="entry name" value="gcp_kae1"/>
    <property type="match status" value="1"/>
</dbReference>
<dbReference type="Gene3D" id="3.30.420.40">
    <property type="match status" value="2"/>
</dbReference>
<feature type="binding site" evidence="8">
    <location>
        <position position="186"/>
    </location>
    <ligand>
        <name>substrate</name>
    </ligand>
</feature>
<dbReference type="FunFam" id="3.30.420.40:FF:000040">
    <property type="entry name" value="tRNA N6-adenosine threonylcarbamoyltransferase"/>
    <property type="match status" value="1"/>
</dbReference>
<dbReference type="InterPro" id="IPR000905">
    <property type="entry name" value="Gcp-like_dom"/>
</dbReference>
<dbReference type="GO" id="GO:0002949">
    <property type="term" value="P:tRNA threonylcarbamoyladenosine modification"/>
    <property type="evidence" value="ECO:0007669"/>
    <property type="project" value="UniProtKB-UniRule"/>
</dbReference>
<keyword evidence="6 8" id="KW-0012">Acyltransferase</keyword>
<keyword evidence="4 8" id="KW-0479">Metal-binding</keyword>
<organism evidence="10 11">
    <name type="scientific">Candidatus Niyogibacteria bacterium RIFCSPLOWO2_01_FULL_45_48</name>
    <dbReference type="NCBI Taxonomy" id="1801724"/>
    <lineage>
        <taxon>Bacteria</taxon>
        <taxon>Candidatus Niyogiibacteriota</taxon>
    </lineage>
</organism>
<dbReference type="PRINTS" id="PR00789">
    <property type="entry name" value="OSIALOPTASE"/>
</dbReference>
<keyword evidence="5 8" id="KW-0408">Iron</keyword>
<evidence type="ECO:0000256" key="2">
    <source>
        <dbReference type="ARBA" id="ARBA00022679"/>
    </source>
</evidence>
<keyword evidence="3 8" id="KW-0819">tRNA processing</keyword>
<dbReference type="EC" id="2.3.1.234" evidence="8"/>
<comment type="subcellular location">
    <subcellularLocation>
        <location evidence="8">Cytoplasm</location>
    </subcellularLocation>
</comment>
<dbReference type="PANTHER" id="PTHR11735">
    <property type="entry name" value="TRNA N6-ADENOSINE THREONYLCARBAMOYLTRANSFERASE"/>
    <property type="match status" value="1"/>
</dbReference>
<dbReference type="PANTHER" id="PTHR11735:SF6">
    <property type="entry name" value="TRNA N6-ADENOSINE THREONYLCARBAMOYLTRANSFERASE, MITOCHONDRIAL"/>
    <property type="match status" value="1"/>
</dbReference>
<sequence>MKILGIETSCDETGIALVEANGGLKNPRFRVIKNLVASQIKIHAPFGGVVPNLAKREHEKNLPILYKKLLGRFTSKFDAVAVTTGPGLEPCLWEGINFAQSLAKEHKKPIVAVNHMAGHLASILLGGKNENIRFPALALLVSGGHTELVLMKGWLNYKIVGETLDDAVGEAFDKVARLLGLPYPGGPALSKLADKSNVKHQMFNIKLPRPMINSKDFNFSFSGLKTAVLYALRDNPKINKAALAKEFQNSAIEVLVIKTLKAVEKHKPKTLIVAGGVAANKHLRKELIKTINSRRLPLKTFFPEKSFTGDNAAMIAVAGYFHALKRDFTKPAKLKASGRLSL</sequence>
<evidence type="ECO:0000313" key="11">
    <source>
        <dbReference type="Proteomes" id="UP000177486"/>
    </source>
</evidence>
<feature type="binding site" evidence="8">
    <location>
        <position position="280"/>
    </location>
    <ligand>
        <name>substrate</name>
    </ligand>
</feature>
<evidence type="ECO:0000259" key="9">
    <source>
        <dbReference type="Pfam" id="PF00814"/>
    </source>
</evidence>
<comment type="caution">
    <text evidence="8">Lacks conserved residue(s) required for the propagation of feature annotation.</text>
</comment>
<name>A0A1G2F092_9BACT</name>
<evidence type="ECO:0000256" key="8">
    <source>
        <dbReference type="HAMAP-Rule" id="MF_01445"/>
    </source>
</evidence>
<evidence type="ECO:0000313" key="10">
    <source>
        <dbReference type="EMBL" id="OGZ31357.1"/>
    </source>
</evidence>
<feature type="binding site" evidence="8">
    <location>
        <position position="119"/>
    </location>
    <ligand>
        <name>Fe cation</name>
        <dbReference type="ChEBI" id="CHEBI:24875"/>
    </ligand>
</feature>
<evidence type="ECO:0000256" key="5">
    <source>
        <dbReference type="ARBA" id="ARBA00023004"/>
    </source>
</evidence>
<dbReference type="SUPFAM" id="SSF53067">
    <property type="entry name" value="Actin-like ATPase domain"/>
    <property type="match status" value="2"/>
</dbReference>
<keyword evidence="1 8" id="KW-0963">Cytoplasm</keyword>
<dbReference type="Pfam" id="PF00814">
    <property type="entry name" value="TsaD"/>
    <property type="match status" value="1"/>
</dbReference>
<dbReference type="InterPro" id="IPR043129">
    <property type="entry name" value="ATPase_NBD"/>
</dbReference>
<dbReference type="InterPro" id="IPR022450">
    <property type="entry name" value="TsaD"/>
</dbReference>
<evidence type="ECO:0000256" key="3">
    <source>
        <dbReference type="ARBA" id="ARBA00022694"/>
    </source>
</evidence>
<dbReference type="NCBIfam" id="TIGR03723">
    <property type="entry name" value="T6A_TsaD_YgjD"/>
    <property type="match status" value="1"/>
</dbReference>
<comment type="caution">
    <text evidence="10">The sequence shown here is derived from an EMBL/GenBank/DDBJ whole genome shotgun (WGS) entry which is preliminary data.</text>
</comment>
<reference evidence="10 11" key="1">
    <citation type="journal article" date="2016" name="Nat. Commun.">
        <title>Thousands of microbial genomes shed light on interconnected biogeochemical processes in an aquifer system.</title>
        <authorList>
            <person name="Anantharaman K."/>
            <person name="Brown C.T."/>
            <person name="Hug L.A."/>
            <person name="Sharon I."/>
            <person name="Castelle C.J."/>
            <person name="Probst A.J."/>
            <person name="Thomas B.C."/>
            <person name="Singh A."/>
            <person name="Wilkins M.J."/>
            <person name="Karaoz U."/>
            <person name="Brodie E.L."/>
            <person name="Williams K.H."/>
            <person name="Hubbard S.S."/>
            <person name="Banfield J.F."/>
        </authorList>
    </citation>
    <scope>NUCLEOTIDE SEQUENCE [LARGE SCALE GENOMIC DNA]</scope>
</reference>
<evidence type="ECO:0000256" key="6">
    <source>
        <dbReference type="ARBA" id="ARBA00023315"/>
    </source>
</evidence>
<evidence type="ECO:0000256" key="7">
    <source>
        <dbReference type="ARBA" id="ARBA00048117"/>
    </source>
</evidence>
<evidence type="ECO:0000256" key="4">
    <source>
        <dbReference type="ARBA" id="ARBA00022723"/>
    </source>
</evidence>
<dbReference type="EMBL" id="MHMQ01000003">
    <property type="protein sequence ID" value="OGZ31357.1"/>
    <property type="molecule type" value="Genomic_DNA"/>
</dbReference>
<feature type="binding site" evidence="8">
    <location>
        <position position="173"/>
    </location>
    <ligand>
        <name>substrate</name>
    </ligand>
</feature>
<dbReference type="GO" id="GO:0005737">
    <property type="term" value="C:cytoplasm"/>
    <property type="evidence" value="ECO:0007669"/>
    <property type="project" value="UniProtKB-SubCell"/>
</dbReference>
<comment type="cofactor">
    <cofactor evidence="8">
        <name>Fe(2+)</name>
        <dbReference type="ChEBI" id="CHEBI:29033"/>
    </cofactor>
    <text evidence="8">Binds 1 Fe(2+) ion per subunit.</text>
</comment>
<gene>
    <name evidence="8" type="primary">tsaD</name>
    <name evidence="10" type="ORF">A2931_03250</name>
</gene>
<dbReference type="AlphaFoldDB" id="A0A1G2F092"/>
<feature type="binding site" evidence="8">
    <location>
        <position position="115"/>
    </location>
    <ligand>
        <name>Fe cation</name>
        <dbReference type="ChEBI" id="CHEBI:24875"/>
    </ligand>
</feature>
<dbReference type="GO" id="GO:0061711">
    <property type="term" value="F:tRNA N(6)-L-threonylcarbamoyladenine synthase activity"/>
    <property type="evidence" value="ECO:0007669"/>
    <property type="project" value="UniProtKB-EC"/>
</dbReference>
<proteinExistence type="inferred from homology"/>
<evidence type="ECO:0000256" key="1">
    <source>
        <dbReference type="ARBA" id="ARBA00022490"/>
    </source>
</evidence>
<protein>
    <recommendedName>
        <fullName evidence="8">tRNA N6-adenosine threonylcarbamoyltransferase</fullName>
        <ecNumber evidence="8">2.3.1.234</ecNumber>
    </recommendedName>
    <alternativeName>
        <fullName evidence="8">N6-L-threonylcarbamoyladenine synthase</fullName>
        <shortName evidence="8">t(6)A synthase</shortName>
    </alternativeName>
    <alternativeName>
        <fullName evidence="8">t(6)A37 threonylcarbamoyladenosine biosynthesis protein TsaD</fullName>
    </alternativeName>
    <alternativeName>
        <fullName evidence="8">tRNA threonylcarbamoyladenosine biosynthesis protein TsaD</fullName>
    </alternativeName>
</protein>
<accession>A0A1G2F092</accession>
<comment type="function">
    <text evidence="8">Required for the formation of a threonylcarbamoyl group on adenosine at position 37 (t(6)A37) in tRNAs that read codons beginning with adenine. Is involved in the transfer of the threonylcarbamoyl moiety of threonylcarbamoyl-AMP (TC-AMP) to the N6 group of A37, together with TsaE and TsaB. TsaD likely plays a direct catalytic role in this reaction.</text>
</comment>
<dbReference type="GO" id="GO:0005506">
    <property type="term" value="F:iron ion binding"/>
    <property type="evidence" value="ECO:0007669"/>
    <property type="project" value="UniProtKB-UniRule"/>
</dbReference>
<comment type="similarity">
    <text evidence="8">Belongs to the KAE1 / TsaD family.</text>
</comment>
<feature type="domain" description="Gcp-like" evidence="9">
    <location>
        <begin position="31"/>
        <end position="316"/>
    </location>
</feature>
<feature type="binding site" evidence="8">
    <location>
        <position position="310"/>
    </location>
    <ligand>
        <name>Fe cation</name>
        <dbReference type="ChEBI" id="CHEBI:24875"/>
    </ligand>
</feature>
<keyword evidence="2 8" id="KW-0808">Transferase</keyword>
<dbReference type="InterPro" id="IPR017861">
    <property type="entry name" value="KAE1/TsaD"/>
</dbReference>
<dbReference type="Proteomes" id="UP000177486">
    <property type="component" value="Unassembled WGS sequence"/>
</dbReference>
<dbReference type="HAMAP" id="MF_01445">
    <property type="entry name" value="TsaD"/>
    <property type="match status" value="1"/>
</dbReference>
<feature type="binding site" evidence="8">
    <location>
        <begin position="140"/>
        <end position="144"/>
    </location>
    <ligand>
        <name>substrate</name>
    </ligand>
</feature>
<comment type="catalytic activity">
    <reaction evidence="7 8">
        <text>L-threonylcarbamoyladenylate + adenosine(37) in tRNA = N(6)-L-threonylcarbamoyladenosine(37) in tRNA + AMP + H(+)</text>
        <dbReference type="Rhea" id="RHEA:37059"/>
        <dbReference type="Rhea" id="RHEA-COMP:10162"/>
        <dbReference type="Rhea" id="RHEA-COMP:10163"/>
        <dbReference type="ChEBI" id="CHEBI:15378"/>
        <dbReference type="ChEBI" id="CHEBI:73682"/>
        <dbReference type="ChEBI" id="CHEBI:74411"/>
        <dbReference type="ChEBI" id="CHEBI:74418"/>
        <dbReference type="ChEBI" id="CHEBI:456215"/>
        <dbReference type="EC" id="2.3.1.234"/>
    </reaction>
</comment>